<dbReference type="Pfam" id="PF03553">
    <property type="entry name" value="Na_H_antiporter"/>
    <property type="match status" value="1"/>
</dbReference>
<dbReference type="eggNOG" id="COG2056">
    <property type="taxonomic scope" value="Bacteria"/>
</dbReference>
<protein>
    <submittedName>
        <fullName evidence="9">Putative permease</fullName>
    </submittedName>
</protein>
<feature type="transmembrane region" description="Helical" evidence="6">
    <location>
        <begin position="65"/>
        <end position="88"/>
    </location>
</feature>
<evidence type="ECO:0000313" key="10">
    <source>
        <dbReference type="Proteomes" id="UP000003806"/>
    </source>
</evidence>
<feature type="transmembrane region" description="Helical" evidence="6">
    <location>
        <begin position="12"/>
        <end position="45"/>
    </location>
</feature>
<comment type="subcellular location">
    <subcellularLocation>
        <location evidence="1">Cell membrane</location>
        <topology evidence="1">Multi-pass membrane protein</topology>
    </subcellularLocation>
</comment>
<accession>H0UKE9</accession>
<dbReference type="HOGENOM" id="CLU_037927_0_0_0"/>
<keyword evidence="3 6" id="KW-0812">Transmembrane</keyword>
<evidence type="ECO:0000256" key="6">
    <source>
        <dbReference type="SAM" id="Phobius"/>
    </source>
</evidence>
<feature type="transmembrane region" description="Helical" evidence="6">
    <location>
        <begin position="290"/>
        <end position="310"/>
    </location>
</feature>
<dbReference type="STRING" id="885272.JonanDRAFT_0778"/>
<dbReference type="InterPro" id="IPR032813">
    <property type="entry name" value="Na_H_antiport_N"/>
</dbReference>
<dbReference type="PANTHER" id="PTHR37821:SF1">
    <property type="entry name" value="AMINO ACID TRANSPORTER YUIF-RELATED"/>
    <property type="match status" value="1"/>
</dbReference>
<organism evidence="9 10">
    <name type="scientific">Jonquetella anthropi DSM 22815</name>
    <dbReference type="NCBI Taxonomy" id="885272"/>
    <lineage>
        <taxon>Bacteria</taxon>
        <taxon>Thermotogati</taxon>
        <taxon>Synergistota</taxon>
        <taxon>Synergistia</taxon>
        <taxon>Synergistales</taxon>
        <taxon>Dethiosulfovibrionaceae</taxon>
        <taxon>Jonquetella</taxon>
    </lineage>
</organism>
<dbReference type="PANTHER" id="PTHR37821">
    <property type="entry name" value="AMINO ACID TRANSPORTER YUIF-RELATED"/>
    <property type="match status" value="1"/>
</dbReference>
<dbReference type="InterPro" id="IPR052576">
    <property type="entry name" value="AA_Transporter-Related"/>
</dbReference>
<feature type="transmembrane region" description="Helical" evidence="6">
    <location>
        <begin position="239"/>
        <end position="255"/>
    </location>
</feature>
<keyword evidence="5 6" id="KW-0472">Membrane</keyword>
<feature type="domain" description="Na+/H+ antiporter NhaC-like C-terminal" evidence="7">
    <location>
        <begin position="149"/>
        <end position="434"/>
    </location>
</feature>
<dbReference type="GO" id="GO:0005886">
    <property type="term" value="C:plasma membrane"/>
    <property type="evidence" value="ECO:0007669"/>
    <property type="project" value="UniProtKB-SubCell"/>
</dbReference>
<sequence>MDMLMNPVVLSVLVMIILCLLKLNIILALLISAVVAGVSAGMPLAGDGSVMQVLIDNMGGQSETALSYVLLGCLAMALSQTGITSVLCDKLKKIVKGRRFFLLLLLAVCSCLSQNLIPIHIAFIPILIPPMLSLFNELKIDRRAVACALTFGLKAPYIAIPAGFGLIFHGILSTEMAKSGIHIAKTDVWHYTWMLGLSMVFGLLIAIFISYSRKREYEDRPLQGLEDVGNRTEFSPKDLITLVALVIAVYVQLHYDSMPLGVLAALVLMFLFGALRWGNIEKAMTGGLGIMGMIAIIMLVASGYGGVIRATNAVDHLVNGVVAMVGGSQFYGALLMLLVGLLVTMGIGTSFGTIPVVAAIYCPLGLKLGFSPASVCCLLAAAAALGDAGSPASDSTLGPTSGLNFDGQHDHIWDTCVPTFLHYNLTLIVGGMVCALMIFH</sequence>
<gene>
    <name evidence="9" type="ORF">JonanDRAFT_0778</name>
</gene>
<dbReference type="InterPro" id="IPR018461">
    <property type="entry name" value="Na/H_Antiport_NhaC-like_C"/>
</dbReference>
<feature type="transmembrane region" description="Helical" evidence="6">
    <location>
        <begin position="330"/>
        <end position="361"/>
    </location>
</feature>
<evidence type="ECO:0000256" key="3">
    <source>
        <dbReference type="ARBA" id="ARBA00022692"/>
    </source>
</evidence>
<evidence type="ECO:0000259" key="7">
    <source>
        <dbReference type="Pfam" id="PF03553"/>
    </source>
</evidence>
<keyword evidence="10" id="KW-1185">Reference proteome</keyword>
<dbReference type="EMBL" id="CM001376">
    <property type="protein sequence ID" value="EHM13158.1"/>
    <property type="molecule type" value="Genomic_DNA"/>
</dbReference>
<feature type="transmembrane region" description="Helical" evidence="6">
    <location>
        <begin position="191"/>
        <end position="211"/>
    </location>
</feature>
<name>H0UKE9_9BACT</name>
<reference evidence="9 10" key="1">
    <citation type="submission" date="2011-11" db="EMBL/GenBank/DDBJ databases">
        <title>The Noncontiguous Finished genome of Jonquetella anthropi DSM 22815.</title>
        <authorList>
            <consortium name="US DOE Joint Genome Institute (JGI-PGF)"/>
            <person name="Lucas S."/>
            <person name="Copeland A."/>
            <person name="Lapidus A."/>
            <person name="Glavina del Rio T."/>
            <person name="Dalin E."/>
            <person name="Tice H."/>
            <person name="Bruce D."/>
            <person name="Goodwin L."/>
            <person name="Pitluck S."/>
            <person name="Peters L."/>
            <person name="Mikhailova N."/>
            <person name="Held B."/>
            <person name="Kyrpides N."/>
            <person name="Mavromatis K."/>
            <person name="Ivanova N."/>
            <person name="Markowitz V."/>
            <person name="Cheng J.-F."/>
            <person name="Hugenholtz P."/>
            <person name="Woyke T."/>
            <person name="Wu D."/>
            <person name="Gronow S."/>
            <person name="Wellnitz S."/>
            <person name="Brambilla E."/>
            <person name="Klenk H.-P."/>
            <person name="Eisen J.A."/>
        </authorList>
    </citation>
    <scope>NUCLEOTIDE SEQUENCE [LARGE SCALE GENOMIC DNA]</scope>
    <source>
        <strain evidence="9 10">DSM 22815</strain>
    </source>
</reference>
<feature type="transmembrane region" description="Helical" evidence="6">
    <location>
        <begin position="420"/>
        <end position="439"/>
    </location>
</feature>
<dbReference type="OrthoDB" id="9772446at2"/>
<dbReference type="Pfam" id="PF13726">
    <property type="entry name" value="Na_H_antiport_2"/>
    <property type="match status" value="1"/>
</dbReference>
<evidence type="ECO:0000259" key="8">
    <source>
        <dbReference type="Pfam" id="PF13726"/>
    </source>
</evidence>
<evidence type="ECO:0000313" key="9">
    <source>
        <dbReference type="EMBL" id="EHM13158.1"/>
    </source>
</evidence>
<feature type="transmembrane region" description="Helical" evidence="6">
    <location>
        <begin position="368"/>
        <end position="386"/>
    </location>
</feature>
<dbReference type="Proteomes" id="UP000003806">
    <property type="component" value="Chromosome"/>
</dbReference>
<evidence type="ECO:0000256" key="4">
    <source>
        <dbReference type="ARBA" id="ARBA00022989"/>
    </source>
</evidence>
<feature type="transmembrane region" description="Helical" evidence="6">
    <location>
        <begin position="100"/>
        <end position="128"/>
    </location>
</feature>
<evidence type="ECO:0000256" key="2">
    <source>
        <dbReference type="ARBA" id="ARBA00022475"/>
    </source>
</evidence>
<feature type="domain" description="Putative Na+/H+ antiporter N-terminal" evidence="8">
    <location>
        <begin position="6"/>
        <end position="94"/>
    </location>
</feature>
<feature type="transmembrane region" description="Helical" evidence="6">
    <location>
        <begin position="261"/>
        <end position="278"/>
    </location>
</feature>
<keyword evidence="4 6" id="KW-1133">Transmembrane helix</keyword>
<dbReference type="RefSeq" id="WP_008521111.1">
    <property type="nucleotide sequence ID" value="NZ_CM001376.1"/>
</dbReference>
<dbReference type="AlphaFoldDB" id="H0UKE9"/>
<evidence type="ECO:0000256" key="1">
    <source>
        <dbReference type="ARBA" id="ARBA00004651"/>
    </source>
</evidence>
<keyword evidence="2" id="KW-1003">Cell membrane</keyword>
<evidence type="ECO:0000256" key="5">
    <source>
        <dbReference type="ARBA" id="ARBA00023136"/>
    </source>
</evidence>
<proteinExistence type="predicted"/>